<dbReference type="InterPro" id="IPR020581">
    <property type="entry name" value="GDC_P"/>
</dbReference>
<dbReference type="InterPro" id="IPR003437">
    <property type="entry name" value="GcvP"/>
</dbReference>
<protein>
    <recommendedName>
        <fullName evidence="5">glycine dehydrogenase (aminomethyl-transferring)</fullName>
        <ecNumber evidence="5">1.4.4.2</ecNumber>
    </recommendedName>
</protein>
<proteinExistence type="inferred from homology"/>
<dbReference type="Gene3D" id="3.90.1150.10">
    <property type="entry name" value="Aspartate Aminotransferase, domain 1"/>
    <property type="match status" value="2"/>
</dbReference>
<dbReference type="InterPro" id="IPR015422">
    <property type="entry name" value="PyrdxlP-dep_Trfase_small"/>
</dbReference>
<reference evidence="12" key="1">
    <citation type="submission" date="2019-09" db="EMBL/GenBank/DDBJ databases">
        <title>Characterisation of the sponge microbiome using genome-centric metagenomics.</title>
        <authorList>
            <person name="Engelberts J.P."/>
            <person name="Robbins S.J."/>
            <person name="De Goeij J.M."/>
            <person name="Aranda M."/>
            <person name="Bell S.C."/>
            <person name="Webster N.S."/>
        </authorList>
    </citation>
    <scope>NUCLEOTIDE SEQUENCE</scope>
    <source>
        <strain evidence="12">SB0662_bin_9</strain>
    </source>
</reference>
<dbReference type="NCBIfam" id="TIGR00461">
    <property type="entry name" value="gcvP"/>
    <property type="match status" value="1"/>
</dbReference>
<name>A0A6B1DRL9_9CHLR</name>
<dbReference type="InterPro" id="IPR015421">
    <property type="entry name" value="PyrdxlP-dep_Trfase_major"/>
</dbReference>
<dbReference type="EC" id="1.4.4.2" evidence="5"/>
<evidence type="ECO:0000256" key="1">
    <source>
        <dbReference type="ARBA" id="ARBA00001933"/>
    </source>
</evidence>
<dbReference type="AlphaFoldDB" id="A0A6B1DRL9"/>
<feature type="modified residue" description="N6-(pyridoxal phosphate)lysine" evidence="9">
    <location>
        <position position="698"/>
    </location>
</feature>
<gene>
    <name evidence="12" type="primary">gcvP</name>
    <name evidence="12" type="ORF">F4Y08_04125</name>
</gene>
<dbReference type="FunFam" id="3.40.640.10:FF:000199">
    <property type="entry name" value="Glycine dehydrogenase [decarboxylating], mitochondrial"/>
    <property type="match status" value="1"/>
</dbReference>
<dbReference type="GO" id="GO:0016594">
    <property type="term" value="F:glycine binding"/>
    <property type="evidence" value="ECO:0007669"/>
    <property type="project" value="TreeGrafter"/>
</dbReference>
<dbReference type="SUPFAM" id="SSF53383">
    <property type="entry name" value="PLP-dependent transferases"/>
    <property type="match status" value="2"/>
</dbReference>
<keyword evidence="6 9" id="KW-0663">Pyridoxal phosphate</keyword>
<comment type="cofactor">
    <cofactor evidence="1 9">
        <name>pyridoxal 5'-phosphate</name>
        <dbReference type="ChEBI" id="CHEBI:597326"/>
    </cofactor>
</comment>
<dbReference type="GO" id="GO:0005960">
    <property type="term" value="C:glycine cleavage complex"/>
    <property type="evidence" value="ECO:0007669"/>
    <property type="project" value="TreeGrafter"/>
</dbReference>
<dbReference type="GO" id="GO:0019464">
    <property type="term" value="P:glycine decarboxylation via glycine cleavage system"/>
    <property type="evidence" value="ECO:0007669"/>
    <property type="project" value="TreeGrafter"/>
</dbReference>
<accession>A0A6B1DRL9</accession>
<dbReference type="PANTHER" id="PTHR11773">
    <property type="entry name" value="GLYCINE DEHYDROGENASE, DECARBOXYLATING"/>
    <property type="match status" value="1"/>
</dbReference>
<evidence type="ECO:0000256" key="8">
    <source>
        <dbReference type="ARBA" id="ARBA00049026"/>
    </source>
</evidence>
<dbReference type="GO" id="GO:0005829">
    <property type="term" value="C:cytosol"/>
    <property type="evidence" value="ECO:0007669"/>
    <property type="project" value="TreeGrafter"/>
</dbReference>
<organism evidence="12">
    <name type="scientific">Caldilineaceae bacterium SB0662_bin_9</name>
    <dbReference type="NCBI Taxonomy" id="2605258"/>
    <lineage>
        <taxon>Bacteria</taxon>
        <taxon>Bacillati</taxon>
        <taxon>Chloroflexota</taxon>
        <taxon>Caldilineae</taxon>
        <taxon>Caldilineales</taxon>
        <taxon>Caldilineaceae</taxon>
    </lineage>
</organism>
<comment type="subunit">
    <text evidence="4">The glycine cleavage system is composed of four proteins: P, T, L and H.</text>
</comment>
<feature type="domain" description="Glycine dehydrogenase C-terminal" evidence="11">
    <location>
        <begin position="769"/>
        <end position="889"/>
    </location>
</feature>
<evidence type="ECO:0000256" key="3">
    <source>
        <dbReference type="ARBA" id="ARBA00010756"/>
    </source>
</evidence>
<evidence type="ECO:0000256" key="2">
    <source>
        <dbReference type="ARBA" id="ARBA00003788"/>
    </source>
</evidence>
<evidence type="ECO:0000256" key="4">
    <source>
        <dbReference type="ARBA" id="ARBA00011690"/>
    </source>
</evidence>
<dbReference type="InterPro" id="IPR049316">
    <property type="entry name" value="GDC-P_C"/>
</dbReference>
<dbReference type="InterPro" id="IPR049315">
    <property type="entry name" value="GDC-P_N"/>
</dbReference>
<sequence length="947" mass="102681">MMVQTTGGFLRRHLGPGSRDEATMLAALKVDSLDALVQQTIPESIHLPQPLTLPEPIDEPTALKELRRMAATNRRTTCFIGQGFHPCVVPSVIRRNILENPGWYTQYTPYQAEIAQGRLEALLNFQTLIADLTGLPVAGASLLDEASAAAEAMTVCWRARSRRSQADTFLVTDRIHPQVLKVLETRARPLDIRVATAPLSEMEPNADVFGVLVQSPDTDGTVHDYRVLTELAHAAGAKVATATDPLALAMYVPPGEMGADVAYGTTQRLGMGPGLGGPHAAFIAVRDELKRLMPGRMVGVARDATGRPALRLALQTREQHIRREKATSNICTAQVLPAVVASMYAVYHGPEGLASIAAEIHRKTCTLRRQLEVAGARVCQGPIFDTVKILDIPDQSLDAVWEDSQRQGISLRRYADGALGVSMYEGVSPEELDRLHAALGVEPHRGIADLPAVPAQLSRTSEYLTHPVFHMYRSEAELTRYMARLQKRDLSLTDAMIPLGSCTMKLNPAASLEAVTWPEFAETHPFEPPCNQEGYRALTEQLCAWLAKITGFAGVSLQPNAGSQGELAGLLAIRWYLHSIGQTHRSVCLIPASAHGTNPASAQLAGFQVVVVACDKQGNIDLEDLQRKLDEHGPHIAALMITYPSTHGVFEESVNTVTELIHGCGGQVYVDGANMNAMVGLSSPAAIGGDVCHLNLHKTFCIPHGGGGPGMGPVCAADHLVPFLPSDPVGEPATETTGAVAATDCGSGAILPVSWTYIRMMGAAGLTKATQTAILAANYVAERLGGYYPILFKGQNGRVAHECIIDLEWLKPAGLTVDDVAKRLIDYGFHAPTVSWPVPFTMMIEPTESEGLRELDRFCDAMIRIHGEIQDVLEGRYAVEDSLLRHAPFTAEILATEVWPHRFSRRQAVFPAEGSAESKFWPSVSRIDNVWGDRNFVCVCPPLSEYQ</sequence>
<dbReference type="Pfam" id="PF02347">
    <property type="entry name" value="GDC-P"/>
    <property type="match status" value="1"/>
</dbReference>
<comment type="function">
    <text evidence="2">The glycine cleavage system catalyzes the degradation of glycine. The P protein binds the alpha-amino group of glycine through its pyridoxal phosphate cofactor; CO(2) is released and the remaining methylamine moiety is then transferred to the lipoamide cofactor of the H protein.</text>
</comment>
<evidence type="ECO:0000259" key="11">
    <source>
        <dbReference type="Pfam" id="PF21478"/>
    </source>
</evidence>
<evidence type="ECO:0000256" key="9">
    <source>
        <dbReference type="PIRSR" id="PIRSR603437-50"/>
    </source>
</evidence>
<dbReference type="EMBL" id="VXPY01000026">
    <property type="protein sequence ID" value="MYD89516.1"/>
    <property type="molecule type" value="Genomic_DNA"/>
</dbReference>
<dbReference type="GO" id="GO:0004375">
    <property type="term" value="F:glycine dehydrogenase (decarboxylating) activity"/>
    <property type="evidence" value="ECO:0007669"/>
    <property type="project" value="UniProtKB-EC"/>
</dbReference>
<dbReference type="FunFam" id="3.40.640.10:FF:000224">
    <property type="entry name" value="Probable glycine dehydrogenase (decarboxylating) subunit 2"/>
    <property type="match status" value="1"/>
</dbReference>
<dbReference type="PANTHER" id="PTHR11773:SF1">
    <property type="entry name" value="GLYCINE DEHYDROGENASE (DECARBOXYLATING), MITOCHONDRIAL"/>
    <property type="match status" value="1"/>
</dbReference>
<dbReference type="GO" id="GO:0030170">
    <property type="term" value="F:pyridoxal phosphate binding"/>
    <property type="evidence" value="ECO:0007669"/>
    <property type="project" value="TreeGrafter"/>
</dbReference>
<dbReference type="InterPro" id="IPR015424">
    <property type="entry name" value="PyrdxlP-dep_Trfase"/>
</dbReference>
<comment type="similarity">
    <text evidence="3">Belongs to the GcvP family.</text>
</comment>
<evidence type="ECO:0000313" key="12">
    <source>
        <dbReference type="EMBL" id="MYD89516.1"/>
    </source>
</evidence>
<dbReference type="Gene3D" id="3.40.640.10">
    <property type="entry name" value="Type I PLP-dependent aspartate aminotransferase-like (Major domain)"/>
    <property type="match status" value="2"/>
</dbReference>
<dbReference type="Pfam" id="PF21478">
    <property type="entry name" value="GcvP2_C"/>
    <property type="match status" value="1"/>
</dbReference>
<comment type="caution">
    <text evidence="12">The sequence shown here is derived from an EMBL/GenBank/DDBJ whole genome shotgun (WGS) entry which is preliminary data.</text>
</comment>
<evidence type="ECO:0000256" key="5">
    <source>
        <dbReference type="ARBA" id="ARBA00012134"/>
    </source>
</evidence>
<feature type="domain" description="Glycine cleavage system P-protein N-terminal" evidence="10">
    <location>
        <begin position="11"/>
        <end position="437"/>
    </location>
</feature>
<keyword evidence="7 12" id="KW-0560">Oxidoreductase</keyword>
<evidence type="ECO:0000256" key="6">
    <source>
        <dbReference type="ARBA" id="ARBA00022898"/>
    </source>
</evidence>
<comment type="catalytic activity">
    <reaction evidence="8">
        <text>N(6)-[(R)-lipoyl]-L-lysyl-[glycine-cleavage complex H protein] + glycine + H(+) = N(6)-[(R)-S(8)-aminomethyldihydrolipoyl]-L-lysyl-[glycine-cleavage complex H protein] + CO2</text>
        <dbReference type="Rhea" id="RHEA:24304"/>
        <dbReference type="Rhea" id="RHEA-COMP:10494"/>
        <dbReference type="Rhea" id="RHEA-COMP:10495"/>
        <dbReference type="ChEBI" id="CHEBI:15378"/>
        <dbReference type="ChEBI" id="CHEBI:16526"/>
        <dbReference type="ChEBI" id="CHEBI:57305"/>
        <dbReference type="ChEBI" id="CHEBI:83099"/>
        <dbReference type="ChEBI" id="CHEBI:83143"/>
        <dbReference type="EC" id="1.4.4.2"/>
    </reaction>
</comment>
<evidence type="ECO:0000256" key="7">
    <source>
        <dbReference type="ARBA" id="ARBA00023002"/>
    </source>
</evidence>
<evidence type="ECO:0000259" key="10">
    <source>
        <dbReference type="Pfam" id="PF02347"/>
    </source>
</evidence>